<feature type="region of interest" description="Disordered" evidence="1">
    <location>
        <begin position="186"/>
        <end position="206"/>
    </location>
</feature>
<reference evidence="3 4" key="1">
    <citation type="journal article" date="2017" name="PLoS Biol.">
        <title>The sea cucumber genome provides insights into morphological evolution and visceral regeneration.</title>
        <authorList>
            <person name="Zhang X."/>
            <person name="Sun L."/>
            <person name="Yuan J."/>
            <person name="Sun Y."/>
            <person name="Gao Y."/>
            <person name="Zhang L."/>
            <person name="Li S."/>
            <person name="Dai H."/>
            <person name="Hamel J.F."/>
            <person name="Liu C."/>
            <person name="Yu Y."/>
            <person name="Liu S."/>
            <person name="Lin W."/>
            <person name="Guo K."/>
            <person name="Jin S."/>
            <person name="Xu P."/>
            <person name="Storey K.B."/>
            <person name="Huan P."/>
            <person name="Zhang T."/>
            <person name="Zhou Y."/>
            <person name="Zhang J."/>
            <person name="Lin C."/>
            <person name="Li X."/>
            <person name="Xing L."/>
            <person name="Huo D."/>
            <person name="Sun M."/>
            <person name="Wang L."/>
            <person name="Mercier A."/>
            <person name="Li F."/>
            <person name="Yang H."/>
            <person name="Xiang J."/>
        </authorList>
    </citation>
    <scope>NUCLEOTIDE SEQUENCE [LARGE SCALE GENOMIC DNA]</scope>
    <source>
        <strain evidence="3">Shaxun</strain>
        <tissue evidence="3">Muscle</tissue>
    </source>
</reference>
<name>A0A2G8JFX5_STIJA</name>
<feature type="domain" description="PARP catalytic" evidence="2">
    <location>
        <begin position="538"/>
        <end position="665"/>
    </location>
</feature>
<protein>
    <recommendedName>
        <fullName evidence="2">PARP catalytic domain-containing protein</fullName>
    </recommendedName>
</protein>
<dbReference type="AlphaFoldDB" id="A0A2G8JFX5"/>
<dbReference type="Gene3D" id="3.40.630.30">
    <property type="match status" value="1"/>
</dbReference>
<dbReference type="Proteomes" id="UP000230750">
    <property type="component" value="Unassembled WGS sequence"/>
</dbReference>
<dbReference type="SUPFAM" id="SSF56399">
    <property type="entry name" value="ADP-ribosylation"/>
    <property type="match status" value="1"/>
</dbReference>
<dbReference type="Gene3D" id="3.90.228.10">
    <property type="match status" value="1"/>
</dbReference>
<evidence type="ECO:0000259" key="2">
    <source>
        <dbReference type="Pfam" id="PF00644"/>
    </source>
</evidence>
<dbReference type="GO" id="GO:0016747">
    <property type="term" value="F:acyltransferase activity, transferring groups other than amino-acyl groups"/>
    <property type="evidence" value="ECO:0007669"/>
    <property type="project" value="InterPro"/>
</dbReference>
<evidence type="ECO:0000313" key="4">
    <source>
        <dbReference type="Proteomes" id="UP000230750"/>
    </source>
</evidence>
<evidence type="ECO:0000313" key="3">
    <source>
        <dbReference type="EMBL" id="PIK34633.1"/>
    </source>
</evidence>
<dbReference type="SUPFAM" id="SSF55729">
    <property type="entry name" value="Acyl-CoA N-acyltransferases (Nat)"/>
    <property type="match status" value="1"/>
</dbReference>
<dbReference type="Pfam" id="PF00644">
    <property type="entry name" value="PARP"/>
    <property type="match status" value="1"/>
</dbReference>
<dbReference type="InterPro" id="IPR012317">
    <property type="entry name" value="Poly(ADP-ribose)pol_cat_dom"/>
</dbReference>
<accession>A0A2G8JFX5</accession>
<proteinExistence type="predicted"/>
<dbReference type="STRING" id="307972.A0A2G8JFX5"/>
<dbReference type="GO" id="GO:0003950">
    <property type="term" value="F:NAD+ poly-ADP-ribosyltransferase activity"/>
    <property type="evidence" value="ECO:0007669"/>
    <property type="project" value="InterPro"/>
</dbReference>
<keyword evidence="4" id="KW-1185">Reference proteome</keyword>
<dbReference type="InterPro" id="IPR016181">
    <property type="entry name" value="Acyl_CoA_acyltransferase"/>
</dbReference>
<comment type="caution">
    <text evidence="3">The sequence shown here is derived from an EMBL/GenBank/DDBJ whole genome shotgun (WGS) entry which is preliminary data.</text>
</comment>
<dbReference type="EMBL" id="MRZV01002118">
    <property type="protein sequence ID" value="PIK34633.1"/>
    <property type="molecule type" value="Genomic_DNA"/>
</dbReference>
<feature type="region of interest" description="Disordered" evidence="1">
    <location>
        <begin position="21"/>
        <end position="46"/>
    </location>
</feature>
<evidence type="ECO:0000256" key="1">
    <source>
        <dbReference type="SAM" id="MobiDB-lite"/>
    </source>
</evidence>
<gene>
    <name evidence="3" type="ORF">BSL78_28544</name>
</gene>
<organism evidence="3 4">
    <name type="scientific">Stichopus japonicus</name>
    <name type="common">Sea cucumber</name>
    <dbReference type="NCBI Taxonomy" id="307972"/>
    <lineage>
        <taxon>Eukaryota</taxon>
        <taxon>Metazoa</taxon>
        <taxon>Echinodermata</taxon>
        <taxon>Eleutherozoa</taxon>
        <taxon>Echinozoa</taxon>
        <taxon>Holothuroidea</taxon>
        <taxon>Aspidochirotacea</taxon>
        <taxon>Aspidochirotida</taxon>
        <taxon>Stichopodidae</taxon>
        <taxon>Apostichopus</taxon>
    </lineage>
</organism>
<sequence length="668" mass="75096">MAASMDVNSPIASKLSPVCFQRNRKSPPKSLIRKNVGSETQHKGKSREFGDLADRRFCSTPIIIEFRRLLLSPKYNSINAIPGVSNRDLLHATVALYDNCLPDITPEVLYSTVCDKWATTVLLVRNVEGTQKNKQTTPVNDKTDCESPTEDKGVCGRCEQNRPKTKDLENTCNCDDGLNSLDAKRKDSVEEEDANGTILKEGPNKHNDDKKRTFADVFSAQRVILPPAVMKRMSMISLKEPSCFSSWCPGENTIQIDLLAVRRRYRKSGVGKYLIQKLKDPSMVGRFDNLVVYADHSAVDFFSGYGFSDDIVLNSKYSELADNWTNCTLMCYIPPFTGQTMFRSSDESLDLKAMELELQKWTQKSREAYQAQFSCLMRFRHEIIALRALVSSQQDIITSLSNKVDVLHAEKQDLDRKNLLQRVFALKAGIDLDGLEETPDTGYHEWDDCEGGEEGANLDSSSIIQDLERRVRDMGTESDIEGDEGTIDWAVAEEFAFAMREDSLLGDNFSVTRTKKAQPTPHTLSLYSSWCDKLNDPSMKTKMYFCGSLLHPERIHTILENGFSSLDFSCGDYGMGLYFSQHPSTAAHFSALGKIILAEVAIGIPETMRQADRMRAAASRGYDSVITQGRLPVNEETSSSVRTRQQEYVIFHPSQALPLYLLEYQTSS</sequence>
<dbReference type="OrthoDB" id="10249393at2759"/>